<dbReference type="Proteomes" id="UP001254848">
    <property type="component" value="Unassembled WGS sequence"/>
</dbReference>
<comment type="caution">
    <text evidence="2">The sequence shown here is derived from an EMBL/GenBank/DDBJ whole genome shotgun (WGS) entry which is preliminary data.</text>
</comment>
<keyword evidence="3" id="KW-1185">Reference proteome</keyword>
<evidence type="ECO:0000313" key="2">
    <source>
        <dbReference type="EMBL" id="MDT8903089.1"/>
    </source>
</evidence>
<evidence type="ECO:0000256" key="1">
    <source>
        <dbReference type="SAM" id="MobiDB-lite"/>
    </source>
</evidence>
<feature type="region of interest" description="Disordered" evidence="1">
    <location>
        <begin position="26"/>
        <end position="46"/>
    </location>
</feature>
<name>A0ABU3P229_9FIRM</name>
<proteinExistence type="predicted"/>
<organism evidence="2 3">
    <name type="scientific">Anaeroselena agilis</name>
    <dbReference type="NCBI Taxonomy" id="3063788"/>
    <lineage>
        <taxon>Bacteria</taxon>
        <taxon>Bacillati</taxon>
        <taxon>Bacillota</taxon>
        <taxon>Negativicutes</taxon>
        <taxon>Acetonemataceae</taxon>
        <taxon>Anaeroselena</taxon>
    </lineage>
</organism>
<reference evidence="2 3" key="1">
    <citation type="submission" date="2023-07" db="EMBL/GenBank/DDBJ databases">
        <title>The novel representative of Negativicutes class, Anaeroselena agilis gen. nov. sp. nov.</title>
        <authorList>
            <person name="Prokofeva M.I."/>
            <person name="Elcheninov A.G."/>
            <person name="Klyukina A."/>
            <person name="Kublanov I.V."/>
            <person name="Frolov E.N."/>
            <person name="Podosokorskaya O.A."/>
        </authorList>
    </citation>
    <scope>NUCLEOTIDE SEQUENCE [LARGE SCALE GENOMIC DNA]</scope>
    <source>
        <strain evidence="2 3">4137-cl</strain>
    </source>
</reference>
<protein>
    <submittedName>
        <fullName evidence="2">Uncharacterized protein</fullName>
    </submittedName>
</protein>
<gene>
    <name evidence="2" type="ORF">Q4T40_17785</name>
</gene>
<dbReference type="RefSeq" id="WP_413781551.1">
    <property type="nucleotide sequence ID" value="NZ_JAUOZS010000001.1"/>
</dbReference>
<accession>A0ABU3P229</accession>
<dbReference type="EMBL" id="JAUOZS010000001">
    <property type="protein sequence ID" value="MDT8903089.1"/>
    <property type="molecule type" value="Genomic_DNA"/>
</dbReference>
<sequence>MPDKAVPQATKDTDKTKVTGKRNFEVEIPGTPGIKSNYRQTVREEE</sequence>
<evidence type="ECO:0000313" key="3">
    <source>
        <dbReference type="Proteomes" id="UP001254848"/>
    </source>
</evidence>